<evidence type="ECO:0000313" key="3">
    <source>
        <dbReference type="Proteomes" id="UP000663722"/>
    </source>
</evidence>
<protein>
    <submittedName>
        <fullName evidence="2">Uncharacterized protein</fullName>
    </submittedName>
</protein>
<dbReference type="RefSeq" id="WP_207682143.1">
    <property type="nucleotide sequence ID" value="NZ_CP061800.1"/>
</dbReference>
<sequence>MLNEVFRSGEFQKDFCVHPYLIIDLSSRNVVALIVTPEGRTMPCVLKRHGMTSRYFSADIFLDPKKSQKGDEWLDELNAVISENESDMFLRDGRLGWLRPYEMSAAEMIMPVRHPLYALSSHGITEEREERSAFTDMSSAFLAFLLYPVVTSVREMNFHPHELNVVVAGPAYLSRLAEGILYKVLKRMAFRRVVILNHAAALAMHFLRLPSVQKIGVLNMDENCLHVTRMEVVRDDEDVNVAHVSTRSVKELGWGAVRNEIAEAFYRDGLLLNRDEQVQVDMALSGLFGGMFSTNIPPDPGLRMTYRLLAEKLGGELGESLSYEASVNLMRATDELGLNDADFFVTSGSFFMSGGFENLMLNAVGKYQPARVQRILAMERTAYGIAEMLKWIGERQSRRITVQHNYSVRIASEQDSSIELVPTEVILPLKTGKKSLSVKQILGLDAEPGMERDLLVVDILWGNNLIPRYNTSLCTLSYDVTADDIRDDNMLELTFDLKGTSGGLRGEVTAALGGRKPKPPRKLHFPKSSDMTVLSGL</sequence>
<reference evidence="2" key="1">
    <citation type="journal article" date="2021" name="Microb. Physiol.">
        <title>Proteogenomic Insights into the Physiology of Marine, Sulfate-Reducing, Filamentous Desulfonema limicola and Desulfonema magnum.</title>
        <authorList>
            <person name="Schnaars V."/>
            <person name="Wohlbrand L."/>
            <person name="Scheve S."/>
            <person name="Hinrichs C."/>
            <person name="Reinhardt R."/>
            <person name="Rabus R."/>
        </authorList>
    </citation>
    <scope>NUCLEOTIDE SEQUENCE</scope>
    <source>
        <strain evidence="2">4be13</strain>
    </source>
</reference>
<dbReference type="KEGG" id="dmm:dnm_025760"/>
<proteinExistence type="predicted"/>
<evidence type="ECO:0000256" key="1">
    <source>
        <dbReference type="SAM" id="MobiDB-lite"/>
    </source>
</evidence>
<feature type="compositionally biased region" description="Basic residues" evidence="1">
    <location>
        <begin position="515"/>
        <end position="525"/>
    </location>
</feature>
<keyword evidence="3" id="KW-1185">Reference proteome</keyword>
<dbReference type="AlphaFoldDB" id="A0A975BJS0"/>
<feature type="region of interest" description="Disordered" evidence="1">
    <location>
        <begin position="510"/>
        <end position="537"/>
    </location>
</feature>
<dbReference type="EMBL" id="CP061800">
    <property type="protein sequence ID" value="QTA86552.1"/>
    <property type="molecule type" value="Genomic_DNA"/>
</dbReference>
<organism evidence="2 3">
    <name type="scientific">Desulfonema magnum</name>
    <dbReference type="NCBI Taxonomy" id="45655"/>
    <lineage>
        <taxon>Bacteria</taxon>
        <taxon>Pseudomonadati</taxon>
        <taxon>Thermodesulfobacteriota</taxon>
        <taxon>Desulfobacteria</taxon>
        <taxon>Desulfobacterales</taxon>
        <taxon>Desulfococcaceae</taxon>
        <taxon>Desulfonema</taxon>
    </lineage>
</organism>
<accession>A0A975BJS0</accession>
<gene>
    <name evidence="2" type="ORF">dnm_025760</name>
</gene>
<evidence type="ECO:0000313" key="2">
    <source>
        <dbReference type="EMBL" id="QTA86552.1"/>
    </source>
</evidence>
<dbReference type="Proteomes" id="UP000663722">
    <property type="component" value="Chromosome"/>
</dbReference>
<name>A0A975BJS0_9BACT</name>